<dbReference type="RefSeq" id="XP_018982660.1">
    <property type="nucleotide sequence ID" value="XM_019126709.1"/>
</dbReference>
<dbReference type="OrthoDB" id="3784821at2759"/>
<dbReference type="GeneID" id="30144563"/>
<dbReference type="Proteomes" id="UP000094336">
    <property type="component" value="Unassembled WGS sequence"/>
</dbReference>
<keyword evidence="3" id="KW-1185">Reference proteome</keyword>
<feature type="transmembrane region" description="Helical" evidence="1">
    <location>
        <begin position="22"/>
        <end position="41"/>
    </location>
</feature>
<sequence length="107" mass="12499">MNPYDKTNKPPVPLELQKRAKGLKLIMFGLPVFIISSYVLFERKVMGKERRVQTGEMMPDGTIREFEAWEIKEKDRNNRAPNTPGFLYGPQDKTCVKDFYDIKIDDN</sequence>
<organism evidence="2 3">
    <name type="scientific">Babjeviella inositovora NRRL Y-12698</name>
    <dbReference type="NCBI Taxonomy" id="984486"/>
    <lineage>
        <taxon>Eukaryota</taxon>
        <taxon>Fungi</taxon>
        <taxon>Dikarya</taxon>
        <taxon>Ascomycota</taxon>
        <taxon>Saccharomycotina</taxon>
        <taxon>Pichiomycetes</taxon>
        <taxon>Serinales incertae sedis</taxon>
        <taxon>Babjeviella</taxon>
    </lineage>
</organism>
<keyword evidence="1" id="KW-0472">Membrane</keyword>
<keyword evidence="1" id="KW-1133">Transmembrane helix</keyword>
<dbReference type="AlphaFoldDB" id="A0A1E3QJS3"/>
<dbReference type="EMBL" id="KV454441">
    <property type="protein sequence ID" value="ODQ77332.1"/>
    <property type="molecule type" value="Genomic_DNA"/>
</dbReference>
<keyword evidence="1" id="KW-0812">Transmembrane</keyword>
<evidence type="ECO:0000313" key="3">
    <source>
        <dbReference type="Proteomes" id="UP000094336"/>
    </source>
</evidence>
<accession>A0A1E3QJS3</accession>
<gene>
    <name evidence="2" type="ORF">BABINDRAFT_10234</name>
</gene>
<evidence type="ECO:0000313" key="2">
    <source>
        <dbReference type="EMBL" id="ODQ77332.1"/>
    </source>
</evidence>
<reference evidence="3" key="1">
    <citation type="submission" date="2016-05" db="EMBL/GenBank/DDBJ databases">
        <title>Comparative genomics of biotechnologically important yeasts.</title>
        <authorList>
            <consortium name="DOE Joint Genome Institute"/>
            <person name="Riley R."/>
            <person name="Haridas S."/>
            <person name="Wolfe K.H."/>
            <person name="Lopes M.R."/>
            <person name="Hittinger C.T."/>
            <person name="Goker M."/>
            <person name="Salamov A."/>
            <person name="Wisecaver J."/>
            <person name="Long T.M."/>
            <person name="Aerts A.L."/>
            <person name="Barry K."/>
            <person name="Choi C."/>
            <person name="Clum A."/>
            <person name="Coughlan A.Y."/>
            <person name="Deshpande S."/>
            <person name="Douglass A.P."/>
            <person name="Hanson S.J."/>
            <person name="Klenk H.-P."/>
            <person name="Labutti K."/>
            <person name="Lapidus A."/>
            <person name="Lindquist E."/>
            <person name="Lipzen A."/>
            <person name="Meier-Kolthoff J.P."/>
            <person name="Ohm R.A."/>
            <person name="Otillar R.P."/>
            <person name="Pangilinan J."/>
            <person name="Peng Y."/>
            <person name="Rokas A."/>
            <person name="Rosa C.A."/>
            <person name="Scheuner C."/>
            <person name="Sibirny A.A."/>
            <person name="Slot J.C."/>
            <person name="Stielow J.B."/>
            <person name="Sun H."/>
            <person name="Kurtzman C.P."/>
            <person name="Blackwell M."/>
            <person name="Grigoriev I.V."/>
            <person name="Jeffries T.W."/>
        </authorList>
    </citation>
    <scope>NUCLEOTIDE SEQUENCE [LARGE SCALE GENOMIC DNA]</scope>
    <source>
        <strain evidence="3">NRRL Y-12698</strain>
    </source>
</reference>
<name>A0A1E3QJS3_9ASCO</name>
<protein>
    <submittedName>
        <fullName evidence="2">Uncharacterized protein</fullName>
    </submittedName>
</protein>
<evidence type="ECO:0000256" key="1">
    <source>
        <dbReference type="SAM" id="Phobius"/>
    </source>
</evidence>
<proteinExistence type="predicted"/>